<dbReference type="CDD" id="cd06133">
    <property type="entry name" value="ERI-1_3'hExo_like"/>
    <property type="match status" value="1"/>
</dbReference>
<dbReference type="InterPro" id="IPR036397">
    <property type="entry name" value="RNaseH_sf"/>
</dbReference>
<protein>
    <recommendedName>
        <fullName evidence="4">Exonuclease domain-containing protein</fullName>
    </recommendedName>
</protein>
<keyword evidence="1" id="KW-0540">Nuclease</keyword>
<dbReference type="Proteomes" id="UP000030416">
    <property type="component" value="Unassembled WGS sequence"/>
</dbReference>
<dbReference type="InterPro" id="IPR047201">
    <property type="entry name" value="ERI-1_3'hExo-like"/>
</dbReference>
<evidence type="ECO:0000259" key="4">
    <source>
        <dbReference type="SMART" id="SM00479"/>
    </source>
</evidence>
<dbReference type="RefSeq" id="WP_036184058.1">
    <property type="nucleotide sequence ID" value="NZ_AVDA01000005.1"/>
</dbReference>
<dbReference type="Gene3D" id="3.30.420.10">
    <property type="entry name" value="Ribonuclease H-like superfamily/Ribonuclease H"/>
    <property type="match status" value="1"/>
</dbReference>
<evidence type="ECO:0000256" key="2">
    <source>
        <dbReference type="ARBA" id="ARBA00022801"/>
    </source>
</evidence>
<feature type="domain" description="Exonuclease" evidence="4">
    <location>
        <begin position="3"/>
        <end position="174"/>
    </location>
</feature>
<keyword evidence="6" id="KW-1185">Reference proteome</keyword>
<proteinExistence type="predicted"/>
<name>A0A0A3IXD3_9BACL</name>
<dbReference type="SUPFAM" id="SSF53098">
    <property type="entry name" value="Ribonuclease H-like"/>
    <property type="match status" value="1"/>
</dbReference>
<dbReference type="STRING" id="1384049.CD29_05130"/>
<evidence type="ECO:0000313" key="5">
    <source>
        <dbReference type="EMBL" id="KGR79482.1"/>
    </source>
</evidence>
<dbReference type="EMBL" id="JPVN01000005">
    <property type="protein sequence ID" value="KGR79482.1"/>
    <property type="molecule type" value="Genomic_DNA"/>
</dbReference>
<keyword evidence="3" id="KW-0269">Exonuclease</keyword>
<dbReference type="InterPro" id="IPR012337">
    <property type="entry name" value="RNaseH-like_sf"/>
</dbReference>
<evidence type="ECO:0000256" key="3">
    <source>
        <dbReference type="ARBA" id="ARBA00022839"/>
    </source>
</evidence>
<dbReference type="eggNOG" id="COG5018">
    <property type="taxonomic scope" value="Bacteria"/>
</dbReference>
<comment type="caution">
    <text evidence="5">The sequence shown here is derived from an EMBL/GenBank/DDBJ whole genome shotgun (WGS) entry which is preliminary data.</text>
</comment>
<keyword evidence="2" id="KW-0378">Hydrolase</keyword>
<organism evidence="5 6">
    <name type="scientific">Ureibacillus manganicus DSM 26584</name>
    <dbReference type="NCBI Taxonomy" id="1384049"/>
    <lineage>
        <taxon>Bacteria</taxon>
        <taxon>Bacillati</taxon>
        <taxon>Bacillota</taxon>
        <taxon>Bacilli</taxon>
        <taxon>Bacillales</taxon>
        <taxon>Caryophanaceae</taxon>
        <taxon>Ureibacillus</taxon>
    </lineage>
</organism>
<dbReference type="GO" id="GO:0000175">
    <property type="term" value="F:3'-5'-RNA exonuclease activity"/>
    <property type="evidence" value="ECO:0007669"/>
    <property type="project" value="InterPro"/>
</dbReference>
<evidence type="ECO:0000313" key="6">
    <source>
        <dbReference type="Proteomes" id="UP000030416"/>
    </source>
</evidence>
<dbReference type="AlphaFoldDB" id="A0A0A3IXD3"/>
<sequence>MATLIFLDIEATLINGKQHIIEIGACKWSPNNTIESFEHLIRPSKFKRLNRHIQNLTGITTEELLKAPTFLTVMKEFMKFCDELEGEKIFVTFGEFDRKVLEEEFMRHQLNKDFLYPIVDFQQKYMIEHQLKNQPSLNLLMESLNIEIDQQHRALADAKSLLKIFRAIDGLKLIENQKTNEFIFLVSDMNQKEKVYNASITYISGIVENEYITINEAKNINRDLPFEVRTVEKITAEGETSIVQIYDIHPNQSIKNFLTKTVEKMNHKVLISTSGLKTISKIFRLHGISLPKTESMSLKQLVTNETGLNQLTQYTDTFGDDSNIIQQFEKLQNVIIEEFKRRNLLNDEITSKYYHNI</sequence>
<dbReference type="PANTHER" id="PTHR30231:SF4">
    <property type="entry name" value="PROTEIN NEN2"/>
    <property type="match status" value="1"/>
</dbReference>
<evidence type="ECO:0000256" key="1">
    <source>
        <dbReference type="ARBA" id="ARBA00022722"/>
    </source>
</evidence>
<dbReference type="InterPro" id="IPR013520">
    <property type="entry name" value="Ribonucl_H"/>
</dbReference>
<reference evidence="5 6" key="1">
    <citation type="submission" date="2014-02" db="EMBL/GenBank/DDBJ databases">
        <title>Draft genome sequence of Lysinibacillus manganicus DSM 26584T.</title>
        <authorList>
            <person name="Zhang F."/>
            <person name="Wang G."/>
            <person name="Zhang L."/>
        </authorList>
    </citation>
    <scope>NUCLEOTIDE SEQUENCE [LARGE SCALE GENOMIC DNA]</scope>
    <source>
        <strain evidence="5 6">DSM 26584</strain>
    </source>
</reference>
<dbReference type="PANTHER" id="PTHR30231">
    <property type="entry name" value="DNA POLYMERASE III SUBUNIT EPSILON"/>
    <property type="match status" value="1"/>
</dbReference>
<dbReference type="SMART" id="SM00479">
    <property type="entry name" value="EXOIII"/>
    <property type="match status" value="1"/>
</dbReference>
<accession>A0A0A3IXD3</accession>
<dbReference type="Pfam" id="PF00929">
    <property type="entry name" value="RNase_T"/>
    <property type="match status" value="1"/>
</dbReference>
<dbReference type="GO" id="GO:0003676">
    <property type="term" value="F:nucleic acid binding"/>
    <property type="evidence" value="ECO:0007669"/>
    <property type="project" value="InterPro"/>
</dbReference>
<gene>
    <name evidence="5" type="ORF">CD29_05130</name>
</gene>